<feature type="transmembrane region" description="Helical" evidence="10">
    <location>
        <begin position="85"/>
        <end position="105"/>
    </location>
</feature>
<evidence type="ECO:0000313" key="14">
    <source>
        <dbReference type="EMBL" id="GFH72685.1"/>
    </source>
</evidence>
<evidence type="ECO:0000256" key="7">
    <source>
        <dbReference type="ARBA" id="ARBA00022840"/>
    </source>
</evidence>
<dbReference type="InterPro" id="IPR050482">
    <property type="entry name" value="Sensor_HK_TwoCompSys"/>
</dbReference>
<feature type="region of interest" description="Disordered" evidence="9">
    <location>
        <begin position="1"/>
        <end position="49"/>
    </location>
</feature>
<keyword evidence="10" id="KW-0812">Transmembrane</keyword>
<evidence type="ECO:0000256" key="6">
    <source>
        <dbReference type="ARBA" id="ARBA00022777"/>
    </source>
</evidence>
<dbReference type="EC" id="2.7.13.3" evidence="2"/>
<dbReference type="PANTHER" id="PTHR24421:SF10">
    <property type="entry name" value="NITRATE_NITRITE SENSOR PROTEIN NARQ"/>
    <property type="match status" value="1"/>
</dbReference>
<dbReference type="EMBL" id="BLLN01000003">
    <property type="protein sequence ID" value="GFH72685.1"/>
    <property type="molecule type" value="Genomic_DNA"/>
</dbReference>
<sequence length="458" mass="48050">MMTEDQAVRDPSVPAPSARPDTASGSGGPVPDGPVAFSPGVRSASSAQEGGLPAHARLPAAANARLRLLVRWWEARPATVKDREFALVFTVLSFAPPLALIGARFGDLPVHGGSAVSVLLTLGQCLPIAVRTRWPGACLAVVGTSFAVHQCLGCPPTFGSLGLYVALYSVGAHQTRFRRTVPLAATGAYVLFGVVLHMLGSPAGVTDYLLFPLVLAAVWGLGALVRWEREREAVRRRLAARVAVAEERDRMARELHDVVTHHVTAMVVQAGAAQYLTASPDRLNSALETINSTGRRALAELRFLLGVLEATGDAEPQGRTPTPGRVADLVEQTRAGGQPVELIEEGEQPAITTGARLAAYRTVQESLTNAVKHAAGRQTLVRLTHTPHWTEVEVITAGTKGGTCGSAAPREDGSHLSGGRGLTGLRERVETLGGAFTAGARPEGGFRVHARIPAGGGA</sequence>
<dbReference type="SUPFAM" id="SSF55874">
    <property type="entry name" value="ATPase domain of HSP90 chaperone/DNA topoisomerase II/histidine kinase"/>
    <property type="match status" value="1"/>
</dbReference>
<dbReference type="Proteomes" id="UP000472710">
    <property type="component" value="Unassembled WGS sequence"/>
</dbReference>
<evidence type="ECO:0000259" key="12">
    <source>
        <dbReference type="Pfam" id="PF07730"/>
    </source>
</evidence>
<gene>
    <name evidence="14" type="ORF">Sdia_34530</name>
</gene>
<feature type="domain" description="DUF7134" evidence="13">
    <location>
        <begin position="71"/>
        <end position="227"/>
    </location>
</feature>
<dbReference type="InterPro" id="IPR055558">
    <property type="entry name" value="DUF7134"/>
</dbReference>
<protein>
    <recommendedName>
        <fullName evidence="2">histidine kinase</fullName>
        <ecNumber evidence="2">2.7.13.3</ecNumber>
    </recommendedName>
</protein>
<proteinExistence type="predicted"/>
<feature type="transmembrane region" description="Helical" evidence="10">
    <location>
        <begin position="183"/>
        <end position="203"/>
    </location>
</feature>
<comment type="catalytic activity">
    <reaction evidence="1">
        <text>ATP + protein L-histidine = ADP + protein N-phospho-L-histidine.</text>
        <dbReference type="EC" id="2.7.13.3"/>
    </reaction>
</comment>
<evidence type="ECO:0000256" key="4">
    <source>
        <dbReference type="ARBA" id="ARBA00022679"/>
    </source>
</evidence>
<evidence type="ECO:0000256" key="1">
    <source>
        <dbReference type="ARBA" id="ARBA00000085"/>
    </source>
</evidence>
<dbReference type="GO" id="GO:0016301">
    <property type="term" value="F:kinase activity"/>
    <property type="evidence" value="ECO:0007669"/>
    <property type="project" value="UniProtKB-KW"/>
</dbReference>
<dbReference type="Gene3D" id="3.30.565.10">
    <property type="entry name" value="Histidine kinase-like ATPase, C-terminal domain"/>
    <property type="match status" value="1"/>
</dbReference>
<dbReference type="Gene3D" id="1.20.5.1930">
    <property type="match status" value="1"/>
</dbReference>
<keyword evidence="15" id="KW-1185">Reference proteome</keyword>
<evidence type="ECO:0000256" key="10">
    <source>
        <dbReference type="SAM" id="Phobius"/>
    </source>
</evidence>
<keyword evidence="4" id="KW-0808">Transferase</keyword>
<evidence type="ECO:0000256" key="9">
    <source>
        <dbReference type="SAM" id="MobiDB-lite"/>
    </source>
</evidence>
<evidence type="ECO:0000256" key="5">
    <source>
        <dbReference type="ARBA" id="ARBA00022741"/>
    </source>
</evidence>
<accession>A0ABQ1CQP9</accession>
<evidence type="ECO:0000256" key="3">
    <source>
        <dbReference type="ARBA" id="ARBA00022553"/>
    </source>
</evidence>
<comment type="caution">
    <text evidence="14">The sequence shown here is derived from an EMBL/GenBank/DDBJ whole genome shotgun (WGS) entry which is preliminary data.</text>
</comment>
<evidence type="ECO:0000259" key="13">
    <source>
        <dbReference type="Pfam" id="PF23539"/>
    </source>
</evidence>
<keyword evidence="3" id="KW-0597">Phosphoprotein</keyword>
<keyword evidence="10" id="KW-0472">Membrane</keyword>
<keyword evidence="8" id="KW-0902">Two-component regulatory system</keyword>
<evidence type="ECO:0000256" key="2">
    <source>
        <dbReference type="ARBA" id="ARBA00012438"/>
    </source>
</evidence>
<evidence type="ECO:0000259" key="11">
    <source>
        <dbReference type="Pfam" id="PF02518"/>
    </source>
</evidence>
<name>A0ABQ1CQP9_STRDI</name>
<feature type="domain" description="Histidine kinase/HSP90-like ATPase" evidence="11">
    <location>
        <begin position="357"/>
        <end position="454"/>
    </location>
</feature>
<dbReference type="InterPro" id="IPR011712">
    <property type="entry name" value="Sig_transdc_His_kin_sub3_dim/P"/>
</dbReference>
<dbReference type="PANTHER" id="PTHR24421">
    <property type="entry name" value="NITRATE/NITRITE SENSOR PROTEIN NARX-RELATED"/>
    <property type="match status" value="1"/>
</dbReference>
<feature type="transmembrane region" description="Helical" evidence="10">
    <location>
        <begin position="209"/>
        <end position="227"/>
    </location>
</feature>
<dbReference type="InterPro" id="IPR003594">
    <property type="entry name" value="HATPase_dom"/>
</dbReference>
<dbReference type="Pfam" id="PF07730">
    <property type="entry name" value="HisKA_3"/>
    <property type="match status" value="1"/>
</dbReference>
<keyword evidence="6 14" id="KW-0418">Kinase</keyword>
<dbReference type="CDD" id="cd16917">
    <property type="entry name" value="HATPase_UhpB-NarQ-NarX-like"/>
    <property type="match status" value="1"/>
</dbReference>
<keyword evidence="7" id="KW-0067">ATP-binding</keyword>
<dbReference type="Pfam" id="PF02518">
    <property type="entry name" value="HATPase_c"/>
    <property type="match status" value="1"/>
</dbReference>
<keyword evidence="5" id="KW-0547">Nucleotide-binding</keyword>
<reference evidence="14 15" key="1">
    <citation type="submission" date="2020-02" db="EMBL/GenBank/DDBJ databases">
        <title>Whole genome shotgun sequence of Streptomyces diastaticus subsp. diastaticus NBRC 13412.</title>
        <authorList>
            <person name="Ichikawa N."/>
            <person name="Komaki H."/>
            <person name="Tamura T."/>
        </authorList>
    </citation>
    <scope>NUCLEOTIDE SEQUENCE [LARGE SCALE GENOMIC DNA]</scope>
    <source>
        <strain evidence="14 15">NBRC 13412</strain>
    </source>
</reference>
<feature type="domain" description="Signal transduction histidine kinase subgroup 3 dimerisation and phosphoacceptor" evidence="12">
    <location>
        <begin position="247"/>
        <end position="310"/>
    </location>
</feature>
<organism evidence="14 15">
    <name type="scientific">Streptomyces diastaticus subsp. diastaticus</name>
    <dbReference type="NCBI Taxonomy" id="68040"/>
    <lineage>
        <taxon>Bacteria</taxon>
        <taxon>Bacillati</taxon>
        <taxon>Actinomycetota</taxon>
        <taxon>Actinomycetes</taxon>
        <taxon>Kitasatosporales</taxon>
        <taxon>Streptomycetaceae</taxon>
        <taxon>Streptomyces</taxon>
        <taxon>Streptomyces diastaticus group</taxon>
    </lineage>
</organism>
<keyword evidence="10" id="KW-1133">Transmembrane helix</keyword>
<dbReference type="InterPro" id="IPR036890">
    <property type="entry name" value="HATPase_C_sf"/>
</dbReference>
<dbReference type="Pfam" id="PF23539">
    <property type="entry name" value="DUF7134"/>
    <property type="match status" value="1"/>
</dbReference>
<evidence type="ECO:0000313" key="15">
    <source>
        <dbReference type="Proteomes" id="UP000472710"/>
    </source>
</evidence>
<evidence type="ECO:0000256" key="8">
    <source>
        <dbReference type="ARBA" id="ARBA00023012"/>
    </source>
</evidence>